<reference evidence="1 2" key="1">
    <citation type="journal article" date="2022" name="Hortic Res">
        <title>A haplotype resolved chromosomal level avocado genome allows analysis of novel avocado genes.</title>
        <authorList>
            <person name="Nath O."/>
            <person name="Fletcher S.J."/>
            <person name="Hayward A."/>
            <person name="Shaw L.M."/>
            <person name="Masouleh A.K."/>
            <person name="Furtado A."/>
            <person name="Henry R.J."/>
            <person name="Mitter N."/>
        </authorList>
    </citation>
    <scope>NUCLEOTIDE SEQUENCE [LARGE SCALE GENOMIC DNA]</scope>
    <source>
        <strain evidence="2">cv. Hass</strain>
    </source>
</reference>
<evidence type="ECO:0000313" key="2">
    <source>
        <dbReference type="Proteomes" id="UP001234297"/>
    </source>
</evidence>
<name>A0ACC2MW29_PERAE</name>
<proteinExistence type="predicted"/>
<keyword evidence="2" id="KW-1185">Reference proteome</keyword>
<accession>A0ACC2MW29</accession>
<evidence type="ECO:0000313" key="1">
    <source>
        <dbReference type="EMBL" id="KAJ8649656.1"/>
    </source>
</evidence>
<organism evidence="1 2">
    <name type="scientific">Persea americana</name>
    <name type="common">Avocado</name>
    <dbReference type="NCBI Taxonomy" id="3435"/>
    <lineage>
        <taxon>Eukaryota</taxon>
        <taxon>Viridiplantae</taxon>
        <taxon>Streptophyta</taxon>
        <taxon>Embryophyta</taxon>
        <taxon>Tracheophyta</taxon>
        <taxon>Spermatophyta</taxon>
        <taxon>Magnoliopsida</taxon>
        <taxon>Magnoliidae</taxon>
        <taxon>Laurales</taxon>
        <taxon>Lauraceae</taxon>
        <taxon>Persea</taxon>
    </lineage>
</organism>
<dbReference type="EMBL" id="CM056809">
    <property type="protein sequence ID" value="KAJ8649656.1"/>
    <property type="molecule type" value="Genomic_DNA"/>
</dbReference>
<comment type="caution">
    <text evidence="1">The sequence shown here is derived from an EMBL/GenBank/DDBJ whole genome shotgun (WGS) entry which is preliminary data.</text>
</comment>
<sequence>MKMTTTVTKSSRNATVVTRNAGELNEDNGVMASGQTTSAGRWQGARVLVLWLPNGPRSGSNNETWNLDQCLPNEGYGRL</sequence>
<dbReference type="Proteomes" id="UP001234297">
    <property type="component" value="Chromosome 1"/>
</dbReference>
<gene>
    <name evidence="1" type="ORF">MRB53_002679</name>
</gene>
<protein>
    <submittedName>
        <fullName evidence="1">Uncharacterized protein</fullName>
    </submittedName>
</protein>